<dbReference type="AlphaFoldDB" id="A0A183GXW5"/>
<feature type="compositionally biased region" description="Acidic residues" evidence="1">
    <location>
        <begin position="246"/>
        <end position="255"/>
    </location>
</feature>
<feature type="region of interest" description="Disordered" evidence="1">
    <location>
        <begin position="246"/>
        <end position="302"/>
    </location>
</feature>
<reference evidence="2 3" key="2">
    <citation type="submission" date="2018-11" db="EMBL/GenBank/DDBJ databases">
        <authorList>
            <consortium name="Pathogen Informatics"/>
        </authorList>
    </citation>
    <scope>NUCLEOTIDE SEQUENCE [LARGE SCALE GENOMIC DNA]</scope>
</reference>
<keyword evidence="3" id="KW-1185">Reference proteome</keyword>
<name>A0A183GXW5_9BILA</name>
<protein>
    <submittedName>
        <fullName evidence="2 4">Uncharacterized protein</fullName>
    </submittedName>
</protein>
<dbReference type="Proteomes" id="UP000267606">
    <property type="component" value="Unassembled WGS sequence"/>
</dbReference>
<gene>
    <name evidence="2" type="ORF">OFLC_LOCUS75</name>
</gene>
<evidence type="ECO:0000313" key="4">
    <source>
        <dbReference type="WBParaSite" id="OFLC_0000007401-mRNA-1"/>
    </source>
</evidence>
<dbReference type="WBParaSite" id="OFLC_0000007401-mRNA-1">
    <property type="protein sequence ID" value="OFLC_0000007401-mRNA-1"/>
    <property type="gene ID" value="OFLC_0000007401"/>
</dbReference>
<feature type="compositionally biased region" description="Polar residues" evidence="1">
    <location>
        <begin position="276"/>
        <end position="302"/>
    </location>
</feature>
<evidence type="ECO:0000313" key="2">
    <source>
        <dbReference type="EMBL" id="VDO24416.1"/>
    </source>
</evidence>
<reference evidence="4" key="1">
    <citation type="submission" date="2016-06" db="UniProtKB">
        <authorList>
            <consortium name="WormBaseParasite"/>
        </authorList>
    </citation>
    <scope>IDENTIFICATION</scope>
</reference>
<dbReference type="EMBL" id="UZAJ01000017">
    <property type="protein sequence ID" value="VDO24416.1"/>
    <property type="molecule type" value="Genomic_DNA"/>
</dbReference>
<sequence>MSRRNLSRPRIDSSTPKSFYCSPKSYHYIPFAQRRSQLANFKRQTGEKFNHSSISEAQNCQNRLWSQLSEQRGPCLFKKEDTSSKGSPVSSKIFKTTFTNTSANRSVSRNNQLQVLNQQQSKEVFNLSQSKIQSQASSCVHSNYDGEMSEKLDQFKSEILDNIIQLGVYTDRKIANAQANFSVIQDCISRSVTENSTLTMANLQQAITELLTDIGVINIKANKKASIANSDFSEPADEEILNYENEEFESDEDESSLAIPSVESYSDKLAEEDKSPGSNFGSVSITGSLTTLSNSSVTDTSN</sequence>
<accession>A0A183GXW5</accession>
<evidence type="ECO:0000313" key="3">
    <source>
        <dbReference type="Proteomes" id="UP000267606"/>
    </source>
</evidence>
<evidence type="ECO:0000256" key="1">
    <source>
        <dbReference type="SAM" id="MobiDB-lite"/>
    </source>
</evidence>
<feature type="compositionally biased region" description="Basic and acidic residues" evidence="1">
    <location>
        <begin position="265"/>
        <end position="275"/>
    </location>
</feature>
<proteinExistence type="predicted"/>
<organism evidence="4">
    <name type="scientific">Onchocerca flexuosa</name>
    <dbReference type="NCBI Taxonomy" id="387005"/>
    <lineage>
        <taxon>Eukaryota</taxon>
        <taxon>Metazoa</taxon>
        <taxon>Ecdysozoa</taxon>
        <taxon>Nematoda</taxon>
        <taxon>Chromadorea</taxon>
        <taxon>Rhabditida</taxon>
        <taxon>Spirurina</taxon>
        <taxon>Spiruromorpha</taxon>
        <taxon>Filarioidea</taxon>
        <taxon>Onchocercidae</taxon>
        <taxon>Onchocerca</taxon>
    </lineage>
</organism>